<gene>
    <name evidence="5" type="ORF">CVM39_03530</name>
    <name evidence="6" type="ORF">SAMN06297129_1655</name>
</gene>
<evidence type="ECO:0000313" key="7">
    <source>
        <dbReference type="Proteomes" id="UP000231655"/>
    </source>
</evidence>
<evidence type="ECO:0000313" key="8">
    <source>
        <dbReference type="Proteomes" id="UP000231702"/>
    </source>
</evidence>
<evidence type="ECO:0000256" key="3">
    <source>
        <dbReference type="ARBA" id="ARBA00023163"/>
    </source>
</evidence>
<dbReference type="Gene3D" id="3.40.50.2300">
    <property type="match status" value="2"/>
</dbReference>
<evidence type="ECO:0000313" key="6">
    <source>
        <dbReference type="EMBL" id="SNY49996.1"/>
    </source>
</evidence>
<dbReference type="OrthoDB" id="234496at2"/>
<dbReference type="InterPro" id="IPR000843">
    <property type="entry name" value="HTH_LacI"/>
</dbReference>
<keyword evidence="1" id="KW-0805">Transcription regulation</keyword>
<dbReference type="SUPFAM" id="SSF53822">
    <property type="entry name" value="Periplasmic binding protein-like I"/>
    <property type="match status" value="1"/>
</dbReference>
<evidence type="ECO:0000259" key="4">
    <source>
        <dbReference type="PROSITE" id="PS50932"/>
    </source>
</evidence>
<dbReference type="CDD" id="cd20010">
    <property type="entry name" value="PBP1_AglR-like"/>
    <property type="match status" value="1"/>
</dbReference>
<dbReference type="PANTHER" id="PTHR30146">
    <property type="entry name" value="LACI-RELATED TRANSCRIPTIONAL REPRESSOR"/>
    <property type="match status" value="1"/>
</dbReference>
<evidence type="ECO:0000256" key="1">
    <source>
        <dbReference type="ARBA" id="ARBA00023015"/>
    </source>
</evidence>
<sequence length="348" mass="38290">MNLKSLAEALGLSQTTVSRALNGYPEVSEATRKRVEEAAVRFGYRPNSRAKGLATGRAMLIGQVIPTSTQHEMVNPVFGDFVAGASQNLAQHGYDMLLTRVPGDDEGKVYREFRARGAVDGVIIQAPDVKDDRIALLNRIGLPFIVHGRSTGVTEPYSWVDVNNTQAFRRATEFLLQLGHRRIALINGLERMDFAFRRRKGYIQALENAGLSADPQLMCTDEMTEQFGYMKTRRMLAFEDPPTAFLCASMISAVGIRRALQEAQLVMGRDVSVIIHDDDLSYLRNGEEIPIFTATRSSVRHAGEVLADALMQLISDPDHPPINQLLEAQLVVGSSTGPAPLKAARLPS</sequence>
<evidence type="ECO:0000313" key="5">
    <source>
        <dbReference type="EMBL" id="PJE31436.1"/>
    </source>
</evidence>
<dbReference type="GO" id="GO:0000976">
    <property type="term" value="F:transcription cis-regulatory region binding"/>
    <property type="evidence" value="ECO:0007669"/>
    <property type="project" value="TreeGrafter"/>
</dbReference>
<dbReference type="PROSITE" id="PS50932">
    <property type="entry name" value="HTH_LACI_2"/>
    <property type="match status" value="1"/>
</dbReference>
<reference evidence="6 7" key="1">
    <citation type="submission" date="2017-09" db="EMBL/GenBank/DDBJ databases">
        <authorList>
            <person name="Ehlers B."/>
            <person name="Leendertz F.H."/>
        </authorList>
    </citation>
    <scope>NUCLEOTIDE SEQUENCE [LARGE SCALE GENOMIC DNA]</scope>
    <source>
        <strain evidence="6 7">CGMCC 1.12662</strain>
    </source>
</reference>
<dbReference type="Pfam" id="PF00356">
    <property type="entry name" value="LacI"/>
    <property type="match status" value="1"/>
</dbReference>
<accession>A0A285ISC9</accession>
<dbReference type="Pfam" id="PF00532">
    <property type="entry name" value="Peripla_BP_1"/>
    <property type="match status" value="1"/>
</dbReference>
<dbReference type="RefSeq" id="WP_097145420.1">
    <property type="nucleotide sequence ID" value="NZ_OBEA01000003.1"/>
</dbReference>
<dbReference type="Gene3D" id="1.10.260.40">
    <property type="entry name" value="lambda repressor-like DNA-binding domains"/>
    <property type="match status" value="1"/>
</dbReference>
<dbReference type="Proteomes" id="UP000231702">
    <property type="component" value="Unassembled WGS sequence"/>
</dbReference>
<dbReference type="SMART" id="SM00354">
    <property type="entry name" value="HTH_LACI"/>
    <property type="match status" value="1"/>
</dbReference>
<dbReference type="AlphaFoldDB" id="A0A285ISC9"/>
<dbReference type="EMBL" id="OBEA01000003">
    <property type="protein sequence ID" value="SNY49996.1"/>
    <property type="molecule type" value="Genomic_DNA"/>
</dbReference>
<feature type="domain" description="HTH lacI-type" evidence="4">
    <location>
        <begin position="1"/>
        <end position="55"/>
    </location>
</feature>
<dbReference type="SUPFAM" id="SSF47413">
    <property type="entry name" value="lambda repressor-like DNA-binding domains"/>
    <property type="match status" value="1"/>
</dbReference>
<keyword evidence="2" id="KW-0238">DNA-binding</keyword>
<dbReference type="PANTHER" id="PTHR30146:SF109">
    <property type="entry name" value="HTH-TYPE TRANSCRIPTIONAL REGULATOR GALS"/>
    <property type="match status" value="1"/>
</dbReference>
<dbReference type="EMBL" id="PGTD01000009">
    <property type="protein sequence ID" value="PJE31436.1"/>
    <property type="molecule type" value="Genomic_DNA"/>
</dbReference>
<dbReference type="CDD" id="cd01392">
    <property type="entry name" value="HTH_LacI"/>
    <property type="match status" value="1"/>
</dbReference>
<keyword evidence="3" id="KW-0804">Transcription</keyword>
<name>A0A285ISC9_9RHOB</name>
<dbReference type="InterPro" id="IPR001761">
    <property type="entry name" value="Peripla_BP/Lac1_sug-bd_dom"/>
</dbReference>
<evidence type="ECO:0000256" key="2">
    <source>
        <dbReference type="ARBA" id="ARBA00023125"/>
    </source>
</evidence>
<proteinExistence type="predicted"/>
<reference evidence="5 8" key="2">
    <citation type="journal article" date="2018" name="Int. J. Syst. Evol. Microbiol.">
        <title>Pseudooceanicola lipolyticus sp. nov., a marine alphaproteobacterium, reclassification of Oceanicola flagellatus as Pseudooceanicola flagellatus comb. nov. and emended description of the genus Pseudooceanicola.</title>
        <authorList>
            <person name="Huang M.-M."/>
            <person name="Guo L.-L."/>
            <person name="Wu Y.-H."/>
            <person name="Lai Q.-L."/>
            <person name="Shao Z.-Z."/>
            <person name="Wang C.-S."/>
            <person name="Wu M."/>
            <person name="Xu X.-W."/>
        </authorList>
    </citation>
    <scope>NUCLEOTIDE SEQUENCE [LARGE SCALE GENOMIC DNA]</scope>
    <source>
        <strain evidence="5 8">Ar-45</strain>
    </source>
</reference>
<dbReference type="InterPro" id="IPR028082">
    <property type="entry name" value="Peripla_BP_I"/>
</dbReference>
<protein>
    <submittedName>
        <fullName evidence="5">LacI family transcriptional regulator</fullName>
    </submittedName>
    <submittedName>
        <fullName evidence="6">Transcriptional regulator, LacI family</fullName>
    </submittedName>
</protein>
<organism evidence="6 7">
    <name type="scientific">Pseudooceanicola antarcticus</name>
    <dbReference type="NCBI Taxonomy" id="1247613"/>
    <lineage>
        <taxon>Bacteria</taxon>
        <taxon>Pseudomonadati</taxon>
        <taxon>Pseudomonadota</taxon>
        <taxon>Alphaproteobacteria</taxon>
        <taxon>Rhodobacterales</taxon>
        <taxon>Paracoccaceae</taxon>
        <taxon>Pseudooceanicola</taxon>
    </lineage>
</organism>
<dbReference type="GO" id="GO:0003700">
    <property type="term" value="F:DNA-binding transcription factor activity"/>
    <property type="evidence" value="ECO:0007669"/>
    <property type="project" value="TreeGrafter"/>
</dbReference>
<dbReference type="Proteomes" id="UP000231655">
    <property type="component" value="Unassembled WGS sequence"/>
</dbReference>
<keyword evidence="8" id="KW-1185">Reference proteome</keyword>
<dbReference type="InterPro" id="IPR010982">
    <property type="entry name" value="Lambda_DNA-bd_dom_sf"/>
</dbReference>